<feature type="compositionally biased region" description="Basic and acidic residues" evidence="1">
    <location>
        <begin position="47"/>
        <end position="58"/>
    </location>
</feature>
<evidence type="ECO:0000313" key="5">
    <source>
        <dbReference type="Proteomes" id="UP000238479"/>
    </source>
</evidence>
<dbReference type="InterPro" id="IPR055357">
    <property type="entry name" value="LRR_At1g61320_AtMIF1"/>
</dbReference>
<evidence type="ECO:0000259" key="3">
    <source>
        <dbReference type="Pfam" id="PF23622"/>
    </source>
</evidence>
<dbReference type="InterPro" id="IPR053781">
    <property type="entry name" value="F-box_AtFBL13-like"/>
</dbReference>
<dbReference type="OrthoDB" id="1139140at2759"/>
<dbReference type="PANTHER" id="PTHR34145:SF28">
    <property type="entry name" value="F-BOX DOMAIN-CONTAINING PROTEIN"/>
    <property type="match status" value="1"/>
</dbReference>
<dbReference type="Proteomes" id="UP000238479">
    <property type="component" value="Chromosome 2"/>
</dbReference>
<dbReference type="OMA" id="MRLINCY"/>
<dbReference type="EMBL" id="PDCK01000040">
    <property type="protein sequence ID" value="PRQ51234.1"/>
    <property type="molecule type" value="Genomic_DNA"/>
</dbReference>
<dbReference type="Gene3D" id="3.80.10.10">
    <property type="entry name" value="Ribonuclease Inhibitor"/>
    <property type="match status" value="1"/>
</dbReference>
<dbReference type="SUPFAM" id="SSF52058">
    <property type="entry name" value="L domain-like"/>
    <property type="match status" value="1"/>
</dbReference>
<evidence type="ECO:0000259" key="2">
    <source>
        <dbReference type="Pfam" id="PF00646"/>
    </source>
</evidence>
<feature type="domain" description="F-box" evidence="2">
    <location>
        <begin position="118"/>
        <end position="158"/>
    </location>
</feature>
<dbReference type="Pfam" id="PF23622">
    <property type="entry name" value="LRR_At1g61320_AtMIF1"/>
    <property type="match status" value="1"/>
</dbReference>
<evidence type="ECO:0000256" key="1">
    <source>
        <dbReference type="SAM" id="MobiDB-lite"/>
    </source>
</evidence>
<gene>
    <name evidence="4" type="ORF">RchiOBHm_Chr2g0142131</name>
</gene>
<dbReference type="SUPFAM" id="SSF81383">
    <property type="entry name" value="F-box domain"/>
    <property type="match status" value="1"/>
</dbReference>
<feature type="domain" description="At1g61320/AtMIF1 LRR" evidence="3">
    <location>
        <begin position="196"/>
        <end position="375"/>
    </location>
</feature>
<sequence length="640" mass="73356">MLSSSGDPTRDNMKRKGMSSTPQDETGAVDLITQAPGIERKRKRKESKTMDQNVERQKQQTAENSESLDKCITQEAGSRKKRKREKSNITGKRGKLRKKQPGGVVNDIEKSVESTDHISQLPESVIHHILSLIRCTKGAARTSVLSKRWRDVWTSFSVLTFDQRKFQKPEGVQDKSKNEMFKDFIDRSLQSQLEQNLGIRKFELHLTSYDQEMARGMEQWVGLATENNIKELGLHVHTRGNNVHNFPRNAFASDTLTRLRLQSCKLETSCAVKLPHLQKIYLRDCNVDEQRIQHIISSCPLIEDLRLIRCTGLKFLQISSLLKLDRVEVYHCRGLKKIEVKAAKLQTFWYCGKNRTSCKLILSGCESLKRLTIEDKKMTDNQFRELFFGLPLLEKLDLSKCLKLKNITIASHRLNRLVLRGCENLQGAEIDTPNLLSFEYQGDKMPFSFLNPISLKEAKLSFGSASAGQLKFDHNKDEPFWFKKLRDFLAKFDHNTGFKLIVRTNKNVIIYEDLRGISLPPVCGLKLEIIQSSVGTEELLNSSLQKWHPETLSVVSSSSSEFPKLVHEKIMESKKDPTCCTSNHSNNKCWRHSLKFGKKVNLKRAKGKSGWIAWLKLKSCPTDLYEITCFSLLNKKSEKH</sequence>
<comment type="caution">
    <text evidence="4">The sequence shown here is derived from an EMBL/GenBank/DDBJ whole genome shotgun (WGS) entry which is preliminary data.</text>
</comment>
<dbReference type="PANTHER" id="PTHR34145">
    <property type="entry name" value="OS02G0105600 PROTEIN"/>
    <property type="match status" value="1"/>
</dbReference>
<organism evidence="4 5">
    <name type="scientific">Rosa chinensis</name>
    <name type="common">China rose</name>
    <dbReference type="NCBI Taxonomy" id="74649"/>
    <lineage>
        <taxon>Eukaryota</taxon>
        <taxon>Viridiplantae</taxon>
        <taxon>Streptophyta</taxon>
        <taxon>Embryophyta</taxon>
        <taxon>Tracheophyta</taxon>
        <taxon>Spermatophyta</taxon>
        <taxon>Magnoliopsida</taxon>
        <taxon>eudicotyledons</taxon>
        <taxon>Gunneridae</taxon>
        <taxon>Pentapetalae</taxon>
        <taxon>rosids</taxon>
        <taxon>fabids</taxon>
        <taxon>Rosales</taxon>
        <taxon>Rosaceae</taxon>
        <taxon>Rosoideae</taxon>
        <taxon>Rosoideae incertae sedis</taxon>
        <taxon>Rosa</taxon>
    </lineage>
</organism>
<evidence type="ECO:0000313" key="4">
    <source>
        <dbReference type="EMBL" id="PRQ51234.1"/>
    </source>
</evidence>
<protein>
    <submittedName>
        <fullName evidence="4">Putative F-box domain, leucine-rich repeat domain, L domain-containing protein</fullName>
    </submittedName>
</protein>
<dbReference type="InterPro" id="IPR032675">
    <property type="entry name" value="LRR_dom_sf"/>
</dbReference>
<reference evidence="4 5" key="1">
    <citation type="journal article" date="2018" name="Nat. Genet.">
        <title>The Rosa genome provides new insights in the design of modern roses.</title>
        <authorList>
            <person name="Bendahmane M."/>
        </authorList>
    </citation>
    <scope>NUCLEOTIDE SEQUENCE [LARGE SCALE GENOMIC DNA]</scope>
    <source>
        <strain evidence="5">cv. Old Blush</strain>
    </source>
</reference>
<dbReference type="InterPro" id="IPR036047">
    <property type="entry name" value="F-box-like_dom_sf"/>
</dbReference>
<dbReference type="Pfam" id="PF00646">
    <property type="entry name" value="F-box"/>
    <property type="match status" value="1"/>
</dbReference>
<dbReference type="Gramene" id="PRQ51234">
    <property type="protein sequence ID" value="PRQ51234"/>
    <property type="gene ID" value="RchiOBHm_Chr2g0142131"/>
</dbReference>
<feature type="region of interest" description="Disordered" evidence="1">
    <location>
        <begin position="1"/>
        <end position="107"/>
    </location>
</feature>
<dbReference type="AlphaFoldDB" id="A0A2P6RXV9"/>
<dbReference type="CDD" id="cd22160">
    <property type="entry name" value="F-box_AtFBL13-like"/>
    <property type="match status" value="1"/>
</dbReference>
<accession>A0A2P6RXV9</accession>
<dbReference type="InterPro" id="IPR053772">
    <property type="entry name" value="At1g61320/At1g61330-like"/>
</dbReference>
<name>A0A2P6RXV9_ROSCH</name>
<dbReference type="InterPro" id="IPR001810">
    <property type="entry name" value="F-box_dom"/>
</dbReference>
<proteinExistence type="predicted"/>
<keyword evidence="5" id="KW-1185">Reference proteome</keyword>